<dbReference type="PROSITE" id="PS50949">
    <property type="entry name" value="HTH_GNTR"/>
    <property type="match status" value="1"/>
</dbReference>
<dbReference type="InterPro" id="IPR036390">
    <property type="entry name" value="WH_DNA-bd_sf"/>
</dbReference>
<dbReference type="InterPro" id="IPR000524">
    <property type="entry name" value="Tscrpt_reg_HTH_GntR"/>
</dbReference>
<gene>
    <name evidence="9" type="ORF">CJP16_14005</name>
</gene>
<keyword evidence="7" id="KW-0804">Transcription</keyword>
<evidence type="ECO:0000256" key="1">
    <source>
        <dbReference type="ARBA" id="ARBA00005384"/>
    </source>
</evidence>
<dbReference type="Proteomes" id="UP000233467">
    <property type="component" value="Unassembled WGS sequence"/>
</dbReference>
<dbReference type="GO" id="GO:0003677">
    <property type="term" value="F:DNA binding"/>
    <property type="evidence" value="ECO:0007669"/>
    <property type="project" value="UniProtKB-KW"/>
</dbReference>
<keyword evidence="6" id="KW-0238">DNA-binding</keyword>
<protein>
    <submittedName>
        <fullName evidence="9">GntR family transcriptional regulator</fullName>
    </submittedName>
</protein>
<dbReference type="FunFam" id="3.40.640.10:FF:000023">
    <property type="entry name" value="Transcriptional regulator, GntR family"/>
    <property type="match status" value="1"/>
</dbReference>
<keyword evidence="5" id="KW-0805">Transcription regulation</keyword>
<dbReference type="InterPro" id="IPR015424">
    <property type="entry name" value="PyrdxlP-dep_Trfase"/>
</dbReference>
<dbReference type="AlphaFoldDB" id="A0A2N3IVE7"/>
<name>A0A2N3IVE7_AERSO</name>
<evidence type="ECO:0000313" key="9">
    <source>
        <dbReference type="EMBL" id="PKQ76198.1"/>
    </source>
</evidence>
<evidence type="ECO:0000256" key="6">
    <source>
        <dbReference type="ARBA" id="ARBA00023125"/>
    </source>
</evidence>
<dbReference type="InterPro" id="IPR036388">
    <property type="entry name" value="WH-like_DNA-bd_sf"/>
</dbReference>
<sequence length="483" mass="53318">MSLYQQLADRLQSQIDDGIWQPGERIPSIRQSCKTHGLSPMTVLQAYQLLESQGRILARPQSGYYVKAASPQLMQHTPSQTHYSGSVDINDLVFEVLQASKSRDLVPLGMSVADPTLFPHPQLGRALASCMRKLDPFSTVADLPPGNEALRRAIAQRYASDGVAVNPQEIIITTGAMEALSLSLQVLTEPGDWVVVESPTFYGALQAIERLKLKAVEIPVIPGVGIDLELLADALTRMPVKACWLMGNVQHPLGHTMPDGHKERLMAQLNSHGVPLVEDDVYAEVYFGRERPKPIWHWDQRGDSLLCSSFSKCLAPGFRVGWVVAGPHAERVQRLQLMSTLSTNVPSQLALAEILRQGGVDAHFRRLRHTLAQRQQQMRAALQRLLPGEVRISSPDGGYFLWLEFPPRLDSRTLHAKALGSGFSVAPGALFSSQGQHNHCLRLNSSHPWSEQLEQALLKLAELINRQLAQGTSYDANTATRGT</sequence>
<feature type="domain" description="HTH gntR-type" evidence="8">
    <location>
        <begin position="1"/>
        <end position="69"/>
    </location>
</feature>
<dbReference type="PANTHER" id="PTHR46577:SF2">
    <property type="entry name" value="TRANSCRIPTIONAL REGULATORY PROTEIN"/>
    <property type="match status" value="1"/>
</dbReference>
<accession>A0A2N3IVE7</accession>
<evidence type="ECO:0000256" key="4">
    <source>
        <dbReference type="ARBA" id="ARBA00022898"/>
    </source>
</evidence>
<comment type="similarity">
    <text evidence="1">In the C-terminal section; belongs to the class-I pyridoxal-phosphate-dependent aminotransferase family.</text>
</comment>
<evidence type="ECO:0000256" key="7">
    <source>
        <dbReference type="ARBA" id="ARBA00023163"/>
    </source>
</evidence>
<evidence type="ECO:0000259" key="8">
    <source>
        <dbReference type="PROSITE" id="PS50949"/>
    </source>
</evidence>
<dbReference type="InterPro" id="IPR015422">
    <property type="entry name" value="PyrdxlP-dep_Trfase_small"/>
</dbReference>
<evidence type="ECO:0000313" key="10">
    <source>
        <dbReference type="Proteomes" id="UP000233467"/>
    </source>
</evidence>
<dbReference type="SUPFAM" id="SSF46785">
    <property type="entry name" value="Winged helix' DNA-binding domain"/>
    <property type="match status" value="1"/>
</dbReference>
<dbReference type="GO" id="GO:0008483">
    <property type="term" value="F:transaminase activity"/>
    <property type="evidence" value="ECO:0007669"/>
    <property type="project" value="UniProtKB-KW"/>
</dbReference>
<organism evidence="9 10">
    <name type="scientific">Aeromonas sobria</name>
    <dbReference type="NCBI Taxonomy" id="646"/>
    <lineage>
        <taxon>Bacteria</taxon>
        <taxon>Pseudomonadati</taxon>
        <taxon>Pseudomonadota</taxon>
        <taxon>Gammaproteobacteria</taxon>
        <taxon>Aeromonadales</taxon>
        <taxon>Aeromonadaceae</taxon>
        <taxon>Aeromonas</taxon>
    </lineage>
</organism>
<dbReference type="RefSeq" id="WP_101325207.1">
    <property type="nucleotide sequence ID" value="NZ_NQMM01000038.1"/>
</dbReference>
<dbReference type="CDD" id="cd00609">
    <property type="entry name" value="AAT_like"/>
    <property type="match status" value="1"/>
</dbReference>
<evidence type="ECO:0000256" key="3">
    <source>
        <dbReference type="ARBA" id="ARBA00022679"/>
    </source>
</evidence>
<dbReference type="InterPro" id="IPR004839">
    <property type="entry name" value="Aminotransferase_I/II_large"/>
</dbReference>
<dbReference type="Gene3D" id="1.10.10.10">
    <property type="entry name" value="Winged helix-like DNA-binding domain superfamily/Winged helix DNA-binding domain"/>
    <property type="match status" value="1"/>
</dbReference>
<dbReference type="SMART" id="SM00345">
    <property type="entry name" value="HTH_GNTR"/>
    <property type="match status" value="1"/>
</dbReference>
<dbReference type="InterPro" id="IPR051446">
    <property type="entry name" value="HTH_trans_reg/aminotransferase"/>
</dbReference>
<dbReference type="Gene3D" id="3.40.640.10">
    <property type="entry name" value="Type I PLP-dependent aspartate aminotransferase-like (Major domain)"/>
    <property type="match status" value="1"/>
</dbReference>
<keyword evidence="4" id="KW-0663">Pyridoxal phosphate</keyword>
<dbReference type="EMBL" id="NQMM01000038">
    <property type="protein sequence ID" value="PKQ76198.1"/>
    <property type="molecule type" value="Genomic_DNA"/>
</dbReference>
<dbReference type="SUPFAM" id="SSF53383">
    <property type="entry name" value="PLP-dependent transferases"/>
    <property type="match status" value="1"/>
</dbReference>
<keyword evidence="2" id="KW-0032">Aminotransferase</keyword>
<dbReference type="GO" id="GO:0030170">
    <property type="term" value="F:pyridoxal phosphate binding"/>
    <property type="evidence" value="ECO:0007669"/>
    <property type="project" value="InterPro"/>
</dbReference>
<dbReference type="InterPro" id="IPR015421">
    <property type="entry name" value="PyrdxlP-dep_Trfase_major"/>
</dbReference>
<proteinExistence type="inferred from homology"/>
<dbReference type="Pfam" id="PF00392">
    <property type="entry name" value="GntR"/>
    <property type="match status" value="1"/>
</dbReference>
<comment type="caution">
    <text evidence="9">The sequence shown here is derived from an EMBL/GenBank/DDBJ whole genome shotgun (WGS) entry which is preliminary data.</text>
</comment>
<dbReference type="GO" id="GO:0003700">
    <property type="term" value="F:DNA-binding transcription factor activity"/>
    <property type="evidence" value="ECO:0007669"/>
    <property type="project" value="InterPro"/>
</dbReference>
<dbReference type="PANTHER" id="PTHR46577">
    <property type="entry name" value="HTH-TYPE TRANSCRIPTIONAL REGULATORY PROTEIN GABR"/>
    <property type="match status" value="1"/>
</dbReference>
<evidence type="ECO:0000256" key="2">
    <source>
        <dbReference type="ARBA" id="ARBA00022576"/>
    </source>
</evidence>
<keyword evidence="3" id="KW-0808">Transferase</keyword>
<dbReference type="CDD" id="cd07377">
    <property type="entry name" value="WHTH_GntR"/>
    <property type="match status" value="1"/>
</dbReference>
<dbReference type="Pfam" id="PF00155">
    <property type="entry name" value="Aminotran_1_2"/>
    <property type="match status" value="1"/>
</dbReference>
<dbReference type="Gene3D" id="3.90.1150.10">
    <property type="entry name" value="Aspartate Aminotransferase, domain 1"/>
    <property type="match status" value="1"/>
</dbReference>
<evidence type="ECO:0000256" key="5">
    <source>
        <dbReference type="ARBA" id="ARBA00023015"/>
    </source>
</evidence>
<reference evidence="9 10" key="1">
    <citation type="journal article" date="2017" name="Front. Microbiol.">
        <title>Strong Genomic and Phenotypic Heterogeneity in the Aeromonas sobria Species Complex.</title>
        <authorList>
            <person name="Gauthier J."/>
            <person name="Vincent A.T."/>
            <person name="Charette S.J."/>
            <person name="Derome N."/>
        </authorList>
    </citation>
    <scope>NUCLEOTIDE SEQUENCE [LARGE SCALE GENOMIC DNA]</scope>
    <source>
        <strain evidence="9 10">TM18</strain>
    </source>
</reference>
<keyword evidence="10" id="KW-1185">Reference proteome</keyword>